<dbReference type="InterPro" id="IPR015943">
    <property type="entry name" value="WD40/YVTN_repeat-like_dom_sf"/>
</dbReference>
<organism evidence="7 8">
    <name type="scientific">Rhizoctonia solani</name>
    <dbReference type="NCBI Taxonomy" id="456999"/>
    <lineage>
        <taxon>Eukaryota</taxon>
        <taxon>Fungi</taxon>
        <taxon>Dikarya</taxon>
        <taxon>Basidiomycota</taxon>
        <taxon>Agaricomycotina</taxon>
        <taxon>Agaricomycetes</taxon>
        <taxon>Cantharellales</taxon>
        <taxon>Ceratobasidiaceae</taxon>
        <taxon>Rhizoctonia</taxon>
    </lineage>
</organism>
<dbReference type="PROSITE" id="PS50082">
    <property type="entry name" value="WD_REPEATS_2"/>
    <property type="match status" value="5"/>
</dbReference>
<feature type="compositionally biased region" description="Basic and acidic residues" evidence="4">
    <location>
        <begin position="105"/>
        <end position="125"/>
    </location>
</feature>
<dbReference type="EMBL" id="CAJMWW010000642">
    <property type="protein sequence ID" value="CAE6478076.1"/>
    <property type="molecule type" value="Genomic_DNA"/>
</dbReference>
<evidence type="ECO:0000256" key="4">
    <source>
        <dbReference type="SAM" id="MobiDB-lite"/>
    </source>
</evidence>
<dbReference type="CDD" id="cd00200">
    <property type="entry name" value="WD40"/>
    <property type="match status" value="1"/>
</dbReference>
<dbReference type="InterPro" id="IPR036322">
    <property type="entry name" value="WD40_repeat_dom_sf"/>
</dbReference>
<feature type="repeat" description="WD" evidence="3">
    <location>
        <begin position="1013"/>
        <end position="1054"/>
    </location>
</feature>
<dbReference type="PROSITE" id="PS00678">
    <property type="entry name" value="WD_REPEATS_1"/>
    <property type="match status" value="2"/>
</dbReference>
<feature type="repeat" description="WD" evidence="3">
    <location>
        <begin position="1056"/>
        <end position="1097"/>
    </location>
</feature>
<feature type="compositionally biased region" description="Polar residues" evidence="4">
    <location>
        <begin position="59"/>
        <end position="80"/>
    </location>
</feature>
<dbReference type="PANTHER" id="PTHR22847">
    <property type="entry name" value="WD40 REPEAT PROTEIN"/>
    <property type="match status" value="1"/>
</dbReference>
<keyword evidence="5" id="KW-0472">Membrane</keyword>
<dbReference type="InterPro" id="IPR019775">
    <property type="entry name" value="WD40_repeat_CS"/>
</dbReference>
<evidence type="ECO:0000313" key="7">
    <source>
        <dbReference type="EMBL" id="CAE6478076.1"/>
    </source>
</evidence>
<dbReference type="OrthoDB" id="421154at2759"/>
<dbReference type="SMART" id="SM00320">
    <property type="entry name" value="WD40"/>
    <property type="match status" value="7"/>
</dbReference>
<keyword evidence="1 3" id="KW-0853">WD repeat</keyword>
<dbReference type="SUPFAM" id="SSF50978">
    <property type="entry name" value="WD40 repeat-like"/>
    <property type="match status" value="1"/>
</dbReference>
<dbReference type="Gene3D" id="3.40.50.300">
    <property type="entry name" value="P-loop containing nucleotide triphosphate hydrolases"/>
    <property type="match status" value="1"/>
</dbReference>
<dbReference type="InterPro" id="IPR027417">
    <property type="entry name" value="P-loop_NTPase"/>
</dbReference>
<gene>
    <name evidence="7" type="ORF">RDB_LOCUS197386</name>
</gene>
<dbReference type="InterPro" id="IPR020472">
    <property type="entry name" value="WD40_PAC1"/>
</dbReference>
<feature type="compositionally biased region" description="Basic and acidic residues" evidence="4">
    <location>
        <begin position="81"/>
        <end position="93"/>
    </location>
</feature>
<dbReference type="Pfam" id="PF24883">
    <property type="entry name" value="NPHP3_N"/>
    <property type="match status" value="1"/>
</dbReference>
<evidence type="ECO:0000256" key="3">
    <source>
        <dbReference type="PROSITE-ProRule" id="PRU00221"/>
    </source>
</evidence>
<dbReference type="Proteomes" id="UP000663841">
    <property type="component" value="Unassembled WGS sequence"/>
</dbReference>
<dbReference type="Pfam" id="PF00400">
    <property type="entry name" value="WD40"/>
    <property type="match status" value="6"/>
</dbReference>
<dbReference type="GO" id="GO:1990234">
    <property type="term" value="C:transferase complex"/>
    <property type="evidence" value="ECO:0007669"/>
    <property type="project" value="UniProtKB-ARBA"/>
</dbReference>
<keyword evidence="5" id="KW-1133">Transmembrane helix</keyword>
<evidence type="ECO:0000313" key="8">
    <source>
        <dbReference type="Proteomes" id="UP000663841"/>
    </source>
</evidence>
<sequence>MEFRKKANQPFKHNEDQTIAKRIKKTINALFRGEGIWLVVTALMLVLTDFKGSTGRGAPSNTLPEKETATNQNASTSQTAEHTDVDELRDHTDSNQVDLAYKPHINRDTGVDATSTKRKDLKRPPESGAFGPVTNASGPIKQVEEIFVECVDAYKVPGEAKVEYDELIARLERLFEGLMGYFEDGCSHPMTASMERLCKSIQEELKVIKDKNGRNVGARYLAANDEADAILGRYRRVEGYLERLSLNANPSMWKIAHEQATNYQSDPRYNSAEAEAFKRRECTPNTRVQEIAMILGWVRNQGDGPMYWLNGMAGTGKTTIAYSTCAALDSAHMLGASFFCSRLREECRDVNMIIPSIAYQLARFSRPFHHALCNALEKDPDAHVKRLHMQFNALIKDPILQVQHTLPEELTVVIDALDECDNKESTGRMLDVLLRESARLPIKFVLSSRPEPEIRDQMSERVRSRLVLHELDKGKVQVDIETYLRVELSPMSPSEAQIAALVERAGILFIYAATAVRYIGHDDFRRNPNARLRTLLGVQQVPKTKRNDEIDELYTTILEAALGDQGIDEEEQGDREQVMYTVICAREPLTVGDLSELLQVKDVERVRAALRPLWSVFHVVGGNELVTTLGASFPEFMFDLTRSKAYHCNSEAHNRALAEHCFQCIEQTQPQINICELDTSHIPDEEVPNLEERIDRAVSSVLFYACRYWSDHLAMGGFSQSVIKRLHDFLSARLLLWMEVMNLKKQMKAAVQCMKLIVDFCNEYEGGTELASLAHDAKNFVEAFASNPVSQSTPHIYISSLQLCPRSSTIYRIYSNYVENLLKPHGRIREHRGVATSDYQPWEIGSGVLSIAYSLDGTRVAVGCENGTVNLLHAQNGIILVGPLNGHTDWVRCVVFSPDGAYVLSASSDCTIRMWNTLDGTPVDVPFKGHTYPVKSVAFSPNGRRVVSGSWDNTVRVWNAADGTPAMEPLEGHKWGVNCVAFSPDGTFVASGANDHTVRLWGLFDDTPISKVLEGHTNAVMSIAFTPDGTRLVSGSVDCTICIWDMYAGLLMTRLVQGCTHLVYSVAISPDGSYIASGAADSTIRIWNIDDGRLVAGPFVGHSGGVRSVIFSPSGSRILSGSIYCSHPNGNATDSMNRGFLKPNHQLSRLLEGWRYRPDGWVVDDRTQSQLLFWTPSPSVALRIINQALFLTTIADSKALPRFSELKLGNWW</sequence>
<dbReference type="SUPFAM" id="SSF52540">
    <property type="entry name" value="P-loop containing nucleoside triphosphate hydrolases"/>
    <property type="match status" value="1"/>
</dbReference>
<evidence type="ECO:0000259" key="6">
    <source>
        <dbReference type="Pfam" id="PF24883"/>
    </source>
</evidence>
<protein>
    <recommendedName>
        <fullName evidence="6">Nephrocystin 3-like N-terminal domain-containing protein</fullName>
    </recommendedName>
</protein>
<feature type="repeat" description="WD" evidence="3">
    <location>
        <begin position="884"/>
        <end position="925"/>
    </location>
</feature>
<dbReference type="PROSITE" id="PS50294">
    <property type="entry name" value="WD_REPEATS_REGION"/>
    <property type="match status" value="5"/>
</dbReference>
<reference evidence="7" key="1">
    <citation type="submission" date="2021-01" db="EMBL/GenBank/DDBJ databases">
        <authorList>
            <person name="Kaushik A."/>
        </authorList>
    </citation>
    <scope>NUCLEOTIDE SEQUENCE</scope>
    <source>
        <strain evidence="7">AG3-T5</strain>
    </source>
</reference>
<evidence type="ECO:0000256" key="5">
    <source>
        <dbReference type="SAM" id="Phobius"/>
    </source>
</evidence>
<accession>A0A8H3CET0</accession>
<evidence type="ECO:0000256" key="1">
    <source>
        <dbReference type="ARBA" id="ARBA00022574"/>
    </source>
</evidence>
<comment type="caution">
    <text evidence="7">The sequence shown here is derived from an EMBL/GenBank/DDBJ whole genome shotgun (WGS) entry which is preliminary data.</text>
</comment>
<dbReference type="InterPro" id="IPR056884">
    <property type="entry name" value="NPHP3-like_N"/>
</dbReference>
<dbReference type="PANTHER" id="PTHR22847:SF637">
    <property type="entry name" value="WD REPEAT DOMAIN 5B"/>
    <property type="match status" value="1"/>
</dbReference>
<dbReference type="Gene3D" id="2.130.10.10">
    <property type="entry name" value="YVTN repeat-like/Quinoprotein amine dehydrogenase"/>
    <property type="match status" value="3"/>
</dbReference>
<dbReference type="AlphaFoldDB" id="A0A8H3CET0"/>
<feature type="repeat" description="WD" evidence="3">
    <location>
        <begin position="927"/>
        <end position="968"/>
    </location>
</feature>
<feature type="transmembrane region" description="Helical" evidence="5">
    <location>
        <begin position="29"/>
        <end position="47"/>
    </location>
</feature>
<proteinExistence type="predicted"/>
<dbReference type="InterPro" id="IPR001680">
    <property type="entry name" value="WD40_rpt"/>
</dbReference>
<keyword evidence="2" id="KW-0677">Repeat</keyword>
<evidence type="ECO:0000256" key="2">
    <source>
        <dbReference type="ARBA" id="ARBA00022737"/>
    </source>
</evidence>
<feature type="repeat" description="WD" evidence="3">
    <location>
        <begin position="970"/>
        <end position="1011"/>
    </location>
</feature>
<keyword evidence="5" id="KW-0812">Transmembrane</keyword>
<name>A0A8H3CET0_9AGAM</name>
<feature type="region of interest" description="Disordered" evidence="4">
    <location>
        <begin position="53"/>
        <end position="135"/>
    </location>
</feature>
<dbReference type="GO" id="GO:0005634">
    <property type="term" value="C:nucleus"/>
    <property type="evidence" value="ECO:0007669"/>
    <property type="project" value="TreeGrafter"/>
</dbReference>
<dbReference type="PRINTS" id="PR00320">
    <property type="entry name" value="GPROTEINBRPT"/>
</dbReference>
<feature type="domain" description="Nephrocystin 3-like N-terminal" evidence="6">
    <location>
        <begin position="296"/>
        <end position="449"/>
    </location>
</feature>